<dbReference type="GO" id="GO:0000422">
    <property type="term" value="P:autophagy of mitochondrion"/>
    <property type="evidence" value="ECO:0007669"/>
    <property type="project" value="TreeGrafter"/>
</dbReference>
<evidence type="ECO:0000256" key="3">
    <source>
        <dbReference type="ARBA" id="ARBA00022679"/>
    </source>
</evidence>
<dbReference type="GO" id="GO:0061651">
    <property type="term" value="F:Atg12 conjugating enzyme activity"/>
    <property type="evidence" value="ECO:0007669"/>
    <property type="project" value="TreeGrafter"/>
</dbReference>
<reference evidence="9 10" key="1">
    <citation type="journal article" date="2016" name="Sci. Rep.">
        <title>Draft genome sequencing and secretome analysis of fungal phytopathogen Ascochyta rabiei provides insight into the necrotrophic effector repertoire.</title>
        <authorList>
            <person name="Verma S."/>
            <person name="Gazara R.K."/>
            <person name="Nizam S."/>
            <person name="Parween S."/>
            <person name="Chattopadhyay D."/>
            <person name="Verma P.K."/>
        </authorList>
    </citation>
    <scope>NUCLEOTIDE SEQUENCE [LARGE SCALE GENOMIC DNA]</scope>
    <source>
        <strain evidence="9 10">ArDII</strain>
    </source>
</reference>
<evidence type="ECO:0000256" key="8">
    <source>
        <dbReference type="SAM" id="MobiDB-lite"/>
    </source>
</evidence>
<dbReference type="EMBL" id="JYNV01000256">
    <property type="protein sequence ID" value="KZM21125.1"/>
    <property type="molecule type" value="Genomic_DNA"/>
</dbReference>
<evidence type="ECO:0000256" key="5">
    <source>
        <dbReference type="ARBA" id="ARBA00022927"/>
    </source>
</evidence>
<protein>
    <recommendedName>
        <fullName evidence="2">Ubiquitin-like-conjugating enzyme ATG10</fullName>
    </recommendedName>
    <alternativeName>
        <fullName evidence="7">Autophagy-related protein 10</fullName>
    </alternativeName>
</protein>
<comment type="similarity">
    <text evidence="1">Belongs to the ATG10 family.</text>
</comment>
<dbReference type="PANTHER" id="PTHR14957:SF1">
    <property type="entry name" value="UBIQUITIN-LIKE-CONJUGATING ENZYME ATG10"/>
    <property type="match status" value="1"/>
</dbReference>
<dbReference type="PANTHER" id="PTHR14957">
    <property type="entry name" value="UBIQUITIN-LIKE-CONJUGATING ENZYME ATG10"/>
    <property type="match status" value="1"/>
</dbReference>
<dbReference type="Gene3D" id="3.30.1460.50">
    <property type="match status" value="1"/>
</dbReference>
<comment type="caution">
    <text evidence="9">The sequence shown here is derived from an EMBL/GenBank/DDBJ whole genome shotgun (WGS) entry which is preliminary data.</text>
</comment>
<evidence type="ECO:0000313" key="10">
    <source>
        <dbReference type="Proteomes" id="UP000076837"/>
    </source>
</evidence>
<keyword evidence="5" id="KW-0813">Transport</keyword>
<feature type="compositionally biased region" description="Acidic residues" evidence="8">
    <location>
        <begin position="69"/>
        <end position="85"/>
    </location>
</feature>
<keyword evidence="4" id="KW-0833">Ubl conjugation pathway</keyword>
<evidence type="ECO:0000256" key="1">
    <source>
        <dbReference type="ARBA" id="ARBA00005696"/>
    </source>
</evidence>
<dbReference type="InterPro" id="IPR007135">
    <property type="entry name" value="Atg3/Atg10"/>
</dbReference>
<gene>
    <name evidence="9" type="ORF">ST47_g7725</name>
</gene>
<organism evidence="9 10">
    <name type="scientific">Didymella rabiei</name>
    <name type="common">Chickpea ascochyta blight fungus</name>
    <name type="synonym">Mycosphaerella rabiei</name>
    <dbReference type="NCBI Taxonomy" id="5454"/>
    <lineage>
        <taxon>Eukaryota</taxon>
        <taxon>Fungi</taxon>
        <taxon>Dikarya</taxon>
        <taxon>Ascomycota</taxon>
        <taxon>Pezizomycotina</taxon>
        <taxon>Dothideomycetes</taxon>
        <taxon>Pleosporomycetidae</taxon>
        <taxon>Pleosporales</taxon>
        <taxon>Pleosporineae</taxon>
        <taxon>Didymellaceae</taxon>
        <taxon>Ascochyta</taxon>
    </lineage>
</organism>
<dbReference type="AlphaFoldDB" id="A0A163AD23"/>
<evidence type="ECO:0000256" key="4">
    <source>
        <dbReference type="ARBA" id="ARBA00022786"/>
    </source>
</evidence>
<dbReference type="GO" id="GO:0015031">
    <property type="term" value="P:protein transport"/>
    <property type="evidence" value="ECO:0007669"/>
    <property type="project" value="UniProtKB-KW"/>
</dbReference>
<keyword evidence="10" id="KW-1185">Reference proteome</keyword>
<evidence type="ECO:0000256" key="7">
    <source>
        <dbReference type="ARBA" id="ARBA00029833"/>
    </source>
</evidence>
<dbReference type="GO" id="GO:0005829">
    <property type="term" value="C:cytosol"/>
    <property type="evidence" value="ECO:0007669"/>
    <property type="project" value="TreeGrafter"/>
</dbReference>
<accession>A0A163AD23</accession>
<dbReference type="GO" id="GO:0000045">
    <property type="term" value="P:autophagosome assembly"/>
    <property type="evidence" value="ECO:0007669"/>
    <property type="project" value="TreeGrafter"/>
</dbReference>
<name>A0A163AD23_DIDRA</name>
<dbReference type="Pfam" id="PF03987">
    <property type="entry name" value="Autophagy_act_C"/>
    <property type="match status" value="1"/>
</dbReference>
<keyword evidence="5" id="KW-0653">Protein transport</keyword>
<dbReference type="GO" id="GO:0032446">
    <property type="term" value="P:protein modification by small protein conjugation"/>
    <property type="evidence" value="ECO:0007669"/>
    <property type="project" value="TreeGrafter"/>
</dbReference>
<feature type="region of interest" description="Disordered" evidence="8">
    <location>
        <begin position="60"/>
        <end position="90"/>
    </location>
</feature>
<dbReference type="STRING" id="5454.A0A163AD23"/>
<proteinExistence type="inferred from homology"/>
<keyword evidence="6" id="KW-0072">Autophagy</keyword>
<keyword evidence="3" id="KW-0808">Transferase</keyword>
<evidence type="ECO:0000256" key="6">
    <source>
        <dbReference type="ARBA" id="ARBA00023006"/>
    </source>
</evidence>
<evidence type="ECO:0000313" key="9">
    <source>
        <dbReference type="EMBL" id="KZM21125.1"/>
    </source>
</evidence>
<evidence type="ECO:0000256" key="2">
    <source>
        <dbReference type="ARBA" id="ARBA00021099"/>
    </source>
</evidence>
<dbReference type="OrthoDB" id="4089664at2759"/>
<sequence>MQPAARKLALFPHLADADFDQACSAMLQKFQRHGHRQSEWAAVDRLCQHEATVLRITKALPLHPSEPDASSETEERELAEDDDEVAQTRTSPAAAVHYDVVLSASYRVPVLYFTVVDAHQHRYPLTAETLHACVMPPACRAQAEHGGVLGGVTVTDHPATNQPAFFVHPCRTAQVIEASASGRDLTAYGYLVLWMGALGQCVGLNVPMALVTQDLEVKQAPL</sequence>
<dbReference type="Proteomes" id="UP000076837">
    <property type="component" value="Unassembled WGS sequence"/>
</dbReference>